<dbReference type="InterPro" id="IPR011766">
    <property type="entry name" value="TPP_enzyme_TPP-bd"/>
</dbReference>
<evidence type="ECO:0000256" key="3">
    <source>
        <dbReference type="ARBA" id="ARBA00012812"/>
    </source>
</evidence>
<evidence type="ECO:0000256" key="4">
    <source>
        <dbReference type="ARBA" id="ARBA00017710"/>
    </source>
</evidence>
<evidence type="ECO:0000256" key="7">
    <source>
        <dbReference type="ARBA" id="ARBA00022723"/>
    </source>
</evidence>
<feature type="binding site" evidence="15">
    <location>
        <position position="609"/>
    </location>
    <ligand>
        <name>[4Fe-4S] cluster</name>
        <dbReference type="ChEBI" id="CHEBI:49883"/>
        <label>2</label>
    </ligand>
</feature>
<evidence type="ECO:0000256" key="14">
    <source>
        <dbReference type="PIRNR" id="PIRNR006439"/>
    </source>
</evidence>
<dbReference type="PIRSF" id="PIRSF006439">
    <property type="entry name" value="Indolepyruvate_ferr_oxidored"/>
    <property type="match status" value="1"/>
</dbReference>
<protein>
    <recommendedName>
        <fullName evidence="4 14">Indolepyruvate oxidoreductase subunit IorA</fullName>
        <shortName evidence="14">IOR</shortName>
        <ecNumber evidence="3 14">1.2.7.8</ecNumber>
    </recommendedName>
    <alternativeName>
        <fullName evidence="12 14">Indolepyruvate ferredoxin oxidoreductase subunit alpha</fullName>
    </alternativeName>
</protein>
<feature type="binding site" evidence="15">
    <location>
        <position position="575"/>
    </location>
    <ligand>
        <name>[4Fe-4S] cluster</name>
        <dbReference type="ChEBI" id="CHEBI:49883"/>
        <label>1</label>
    </ligand>
</feature>
<dbReference type="PROSITE" id="PS51379">
    <property type="entry name" value="4FE4S_FER_2"/>
    <property type="match status" value="2"/>
</dbReference>
<dbReference type="Gene3D" id="3.40.50.970">
    <property type="match status" value="2"/>
</dbReference>
<evidence type="ECO:0000256" key="2">
    <source>
        <dbReference type="ARBA" id="ARBA00011238"/>
    </source>
</evidence>
<keyword evidence="10 14" id="KW-0408">Iron</keyword>
<evidence type="ECO:0000256" key="15">
    <source>
        <dbReference type="PIRSR" id="PIRSR006439-50"/>
    </source>
</evidence>
<dbReference type="NCBIfam" id="TIGR03336">
    <property type="entry name" value="IOR_alpha"/>
    <property type="match status" value="1"/>
</dbReference>
<dbReference type="OrthoDB" id="9804603at2"/>
<organism evidence="17 18">
    <name type="scientific">Aminivibrio pyruvatiphilus</name>
    <dbReference type="NCBI Taxonomy" id="1005740"/>
    <lineage>
        <taxon>Bacteria</taxon>
        <taxon>Thermotogati</taxon>
        <taxon>Synergistota</taxon>
        <taxon>Synergistia</taxon>
        <taxon>Synergistales</taxon>
        <taxon>Aminobacteriaceae</taxon>
        <taxon>Aminivibrio</taxon>
    </lineage>
</organism>
<reference evidence="17 18" key="1">
    <citation type="submission" date="2019-03" db="EMBL/GenBank/DDBJ databases">
        <title>Genomic Encyclopedia of Type Strains, Phase IV (KMG-IV): sequencing the most valuable type-strain genomes for metagenomic binning, comparative biology and taxonomic classification.</title>
        <authorList>
            <person name="Goeker M."/>
        </authorList>
    </citation>
    <scope>NUCLEOTIDE SEQUENCE [LARGE SCALE GENOMIC DNA]</scope>
    <source>
        <strain evidence="17 18">DSM 25964</strain>
    </source>
</reference>
<feature type="binding site" evidence="15">
    <location>
        <position position="603"/>
    </location>
    <ligand>
        <name>[4Fe-4S] cluster</name>
        <dbReference type="ChEBI" id="CHEBI:49883"/>
        <label>2</label>
    </ligand>
</feature>
<comment type="catalytic activity">
    <reaction evidence="13 14">
        <text>indole-3-pyruvate + 2 oxidized [2Fe-2S]-[ferredoxin] + CoA = (indol-3-yl)acetyl-CoA + 2 reduced [2Fe-2S]-[ferredoxin] + CO2 + H(+)</text>
        <dbReference type="Rhea" id="RHEA:12645"/>
        <dbReference type="Rhea" id="RHEA-COMP:10000"/>
        <dbReference type="Rhea" id="RHEA-COMP:10001"/>
        <dbReference type="ChEBI" id="CHEBI:15378"/>
        <dbReference type="ChEBI" id="CHEBI:16526"/>
        <dbReference type="ChEBI" id="CHEBI:17640"/>
        <dbReference type="ChEBI" id="CHEBI:33737"/>
        <dbReference type="ChEBI" id="CHEBI:33738"/>
        <dbReference type="ChEBI" id="CHEBI:57271"/>
        <dbReference type="ChEBI" id="CHEBI:57287"/>
        <dbReference type="EC" id="1.2.7.8"/>
    </reaction>
</comment>
<dbReference type="CDD" id="cd07034">
    <property type="entry name" value="TPP_PYR_PFOR_IOR-alpha_like"/>
    <property type="match status" value="1"/>
</dbReference>
<evidence type="ECO:0000256" key="5">
    <source>
        <dbReference type="ARBA" id="ARBA00022448"/>
    </source>
</evidence>
<dbReference type="GO" id="GO:0030976">
    <property type="term" value="F:thiamine pyrophosphate binding"/>
    <property type="evidence" value="ECO:0007669"/>
    <property type="project" value="InterPro"/>
</dbReference>
<dbReference type="GO" id="GO:0043805">
    <property type="term" value="F:indolepyruvate ferredoxin oxidoreductase activity"/>
    <property type="evidence" value="ECO:0007669"/>
    <property type="project" value="UniProtKB-UniRule"/>
</dbReference>
<evidence type="ECO:0000256" key="1">
    <source>
        <dbReference type="ARBA" id="ARBA00002995"/>
    </source>
</evidence>
<dbReference type="Gene3D" id="3.30.70.20">
    <property type="match status" value="1"/>
</dbReference>
<dbReference type="Pfam" id="PF01855">
    <property type="entry name" value="POR_N"/>
    <property type="match status" value="1"/>
</dbReference>
<keyword evidence="18" id="KW-1185">Reference proteome</keyword>
<dbReference type="SUPFAM" id="SSF54862">
    <property type="entry name" value="4Fe-4S ferredoxins"/>
    <property type="match status" value="1"/>
</dbReference>
<dbReference type="GO" id="GO:0051539">
    <property type="term" value="F:4 iron, 4 sulfur cluster binding"/>
    <property type="evidence" value="ECO:0007669"/>
    <property type="project" value="UniProtKB-UniRule"/>
</dbReference>
<dbReference type="SUPFAM" id="SSF52518">
    <property type="entry name" value="Thiamin diphosphate-binding fold (THDP-binding)"/>
    <property type="match status" value="2"/>
</dbReference>
<evidence type="ECO:0000313" key="17">
    <source>
        <dbReference type="EMBL" id="TDY65025.1"/>
    </source>
</evidence>
<keyword evidence="11 14" id="KW-0411">Iron-sulfur</keyword>
<dbReference type="FunFam" id="3.40.50.970:FF:000039">
    <property type="entry name" value="Indolepyruvate oxidoreductase subunit IorA"/>
    <property type="match status" value="1"/>
</dbReference>
<feature type="binding site" evidence="15">
    <location>
        <position position="572"/>
    </location>
    <ligand>
        <name>[4Fe-4S] cluster</name>
        <dbReference type="ChEBI" id="CHEBI:49883"/>
        <label>1</label>
    </ligand>
</feature>
<accession>A0A4R8MLY7</accession>
<dbReference type="InterPro" id="IPR009014">
    <property type="entry name" value="Transketo_C/PFOR_II"/>
</dbReference>
<evidence type="ECO:0000256" key="10">
    <source>
        <dbReference type="ARBA" id="ARBA00023004"/>
    </source>
</evidence>
<dbReference type="InterPro" id="IPR017896">
    <property type="entry name" value="4Fe4S_Fe-S-bd"/>
</dbReference>
<dbReference type="InterPro" id="IPR045025">
    <property type="entry name" value="HACL1-like"/>
</dbReference>
<dbReference type="EC" id="1.2.7.8" evidence="3 14"/>
<evidence type="ECO:0000256" key="9">
    <source>
        <dbReference type="ARBA" id="ARBA00023002"/>
    </source>
</evidence>
<feature type="binding site" evidence="15">
    <location>
        <position position="606"/>
    </location>
    <ligand>
        <name>[4Fe-4S] cluster</name>
        <dbReference type="ChEBI" id="CHEBI:49883"/>
        <label>2</label>
    </ligand>
</feature>
<dbReference type="InterPro" id="IPR002880">
    <property type="entry name" value="Pyrv_Fd/Flavodoxin_OxRdtase_N"/>
</dbReference>
<comment type="caution">
    <text evidence="17">The sequence shown here is derived from an EMBL/GenBank/DDBJ whole genome shotgun (WGS) entry which is preliminary data.</text>
</comment>
<evidence type="ECO:0000256" key="6">
    <source>
        <dbReference type="ARBA" id="ARBA00022485"/>
    </source>
</evidence>
<evidence type="ECO:0000256" key="13">
    <source>
        <dbReference type="ARBA" id="ARBA00048332"/>
    </source>
</evidence>
<evidence type="ECO:0000259" key="16">
    <source>
        <dbReference type="PROSITE" id="PS51379"/>
    </source>
</evidence>
<dbReference type="PROSITE" id="PS00198">
    <property type="entry name" value="4FE4S_FER_1"/>
    <property type="match status" value="1"/>
</dbReference>
<proteinExistence type="predicted"/>
<keyword evidence="9 14" id="KW-0560">Oxidoreductase</keyword>
<evidence type="ECO:0000256" key="8">
    <source>
        <dbReference type="ARBA" id="ARBA00022982"/>
    </source>
</evidence>
<sequence>MTEVSRTVSTKAILLGNEAIARGIVEAGCLVASAYPGTPSSEILPAVAKFADELGSPMAVEWGVNEKVAFEVAAAASFTGARSCAVMKQVGLNVAADPFMSAAHFQLKGGMLLVVADDPGPHSSQTEQDSRYFAMFAKVPCFDPCSAVEAKEMVFDAFDLSERFGIITILRPTVRVDHCRQDVELGELRPLKGQVKFDKEPSRWVCLPASVKVNHPRLNAKVEEIRTAFESEFGKYNYEVPSREKSVLGIVASGVCFSVVSDILKGWGREDVAVLKIGTPHPLPVQMVTDFISRHPKVLFLEETYPVMEMQLPDRTGILGRWNGVVPGAGELLPEVIAGILAKVLGMDHTAGEASPLLREALEELKITPRKPMLCPGCPHRASYFSIRQALPNAVNPSDIGCYTLGVNQKAVDAVMDMGASVTMGSGFWLAHKAAGTERPIVSTIGDSTFFHMGIPGLVSAVYNRHAFVLGILDNSTTAMTGGQANPAVGDKLRKGDEGRKVDIEAVCRGCGVTFVRTIEAYDVASGKEAVKEAWEHAKSRSEPAVIIFRHPCMLLRPQQAVVQVKVDPEKCIGCKFCINFFNCPGLVFDEKRSKAYIDERFCVSCGVCVSVCPHGAIGENSGEGE</sequence>
<dbReference type="Proteomes" id="UP000295066">
    <property type="component" value="Unassembled WGS sequence"/>
</dbReference>
<dbReference type="InterPro" id="IPR017721">
    <property type="entry name" value="IorA"/>
</dbReference>
<comment type="subunit">
    <text evidence="2">Heterodimer of the IorA and IorB subunits.</text>
</comment>
<dbReference type="EMBL" id="SORI01000001">
    <property type="protein sequence ID" value="TDY65025.1"/>
    <property type="molecule type" value="Genomic_DNA"/>
</dbReference>
<comment type="cofactor">
    <cofactor evidence="14 15">
        <name>[4Fe-4S] cluster</name>
        <dbReference type="ChEBI" id="CHEBI:49883"/>
    </cofactor>
    <text evidence="14 15">Binds 2 [4Fe-4S] clusters. In this family the first cluster has a non-standard and varying [4Fe-4S] binding motif CX(2)CX(2)CX(4-5)CP.</text>
</comment>
<evidence type="ECO:0000313" key="18">
    <source>
        <dbReference type="Proteomes" id="UP000295066"/>
    </source>
</evidence>
<dbReference type="InterPro" id="IPR017900">
    <property type="entry name" value="4Fe4S_Fe_S_CS"/>
</dbReference>
<feature type="binding site" evidence="15">
    <location>
        <position position="613"/>
    </location>
    <ligand>
        <name>[4Fe-4S] cluster</name>
        <dbReference type="ChEBI" id="CHEBI:49883"/>
        <label>1</label>
    </ligand>
</feature>
<dbReference type="CDD" id="cd02008">
    <property type="entry name" value="TPP_IOR_alpha"/>
    <property type="match status" value="1"/>
</dbReference>
<feature type="binding site" evidence="15">
    <location>
        <position position="584"/>
    </location>
    <ligand>
        <name>[4Fe-4S] cluster</name>
        <dbReference type="ChEBI" id="CHEBI:49883"/>
        <label>2</label>
    </ligand>
</feature>
<feature type="domain" description="4Fe-4S ferredoxin-type" evidence="16">
    <location>
        <begin position="594"/>
        <end position="623"/>
    </location>
</feature>
<keyword evidence="5 14" id="KW-0813">Transport</keyword>
<dbReference type="GO" id="GO:0046872">
    <property type="term" value="F:metal ion binding"/>
    <property type="evidence" value="ECO:0007669"/>
    <property type="project" value="UniProtKB-UniRule"/>
</dbReference>
<keyword evidence="6 14" id="KW-0004">4Fe-4S</keyword>
<keyword evidence="17" id="KW-0670">Pyruvate</keyword>
<dbReference type="RefSeq" id="WP_133955377.1">
    <property type="nucleotide sequence ID" value="NZ_SORI01000001.1"/>
</dbReference>
<evidence type="ECO:0000256" key="12">
    <source>
        <dbReference type="ARBA" id="ARBA00030514"/>
    </source>
</evidence>
<feature type="domain" description="4Fe-4S ferredoxin-type" evidence="16">
    <location>
        <begin position="563"/>
        <end position="592"/>
    </location>
</feature>
<feature type="binding site" evidence="15">
    <location>
        <position position="578"/>
    </location>
    <ligand>
        <name>[4Fe-4S] cluster</name>
        <dbReference type="ChEBI" id="CHEBI:49883"/>
        <label>1</label>
    </ligand>
</feature>
<gene>
    <name evidence="17" type="ORF">C8D99_101172</name>
</gene>
<dbReference type="PANTHER" id="PTHR43710">
    <property type="entry name" value="2-HYDROXYACYL-COA LYASE"/>
    <property type="match status" value="1"/>
</dbReference>
<dbReference type="Pfam" id="PF02775">
    <property type="entry name" value="TPP_enzyme_C"/>
    <property type="match status" value="1"/>
</dbReference>
<name>A0A4R8MLY7_9BACT</name>
<keyword evidence="7 14" id="KW-0479">Metal-binding</keyword>
<evidence type="ECO:0000256" key="11">
    <source>
        <dbReference type="ARBA" id="ARBA00023014"/>
    </source>
</evidence>
<dbReference type="PANTHER" id="PTHR43710:SF7">
    <property type="entry name" value="INDOLEPYRUVATE OXIDOREDUCTASE SUBUNIT IORA"/>
    <property type="match status" value="1"/>
</dbReference>
<comment type="function">
    <text evidence="1 14">Catalyzes the ferredoxin-dependent oxidative decarboxylation of arylpyruvates.</text>
</comment>
<dbReference type="InterPro" id="IPR029061">
    <property type="entry name" value="THDP-binding"/>
</dbReference>
<dbReference type="AlphaFoldDB" id="A0A4R8MLY7"/>
<dbReference type="SUPFAM" id="SSF52922">
    <property type="entry name" value="TK C-terminal domain-like"/>
    <property type="match status" value="1"/>
</dbReference>
<keyword evidence="8 14" id="KW-0249">Electron transport</keyword>
<dbReference type="Pfam" id="PF00037">
    <property type="entry name" value="Fer4"/>
    <property type="match status" value="1"/>
</dbReference>